<keyword evidence="2" id="KW-0328">Glycosyltransferase</keyword>
<dbReference type="PANTHER" id="PTHR47331:SF5">
    <property type="entry name" value="RIBONUCLEASE H"/>
    <property type="match status" value="1"/>
</dbReference>
<protein>
    <submittedName>
        <fullName evidence="2">Xanthine phosphoribosyltransferase</fullName>
    </submittedName>
</protein>
<keyword evidence="3" id="KW-1185">Reference proteome</keyword>
<dbReference type="InterPro" id="IPR040676">
    <property type="entry name" value="DUF5641"/>
</dbReference>
<dbReference type="EMBL" id="JACTAM010000116">
    <property type="protein sequence ID" value="KAI2647813.1"/>
    <property type="molecule type" value="Genomic_DNA"/>
</dbReference>
<evidence type="ECO:0000313" key="2">
    <source>
        <dbReference type="EMBL" id="KAI2647813.1"/>
    </source>
</evidence>
<dbReference type="Pfam" id="PF18701">
    <property type="entry name" value="DUF5641"/>
    <property type="match status" value="1"/>
</dbReference>
<organism evidence="2 3">
    <name type="scientific">Labeo rohita</name>
    <name type="common">Indian major carp</name>
    <name type="synonym">Cyprinus rohita</name>
    <dbReference type="NCBI Taxonomy" id="84645"/>
    <lineage>
        <taxon>Eukaryota</taxon>
        <taxon>Metazoa</taxon>
        <taxon>Chordata</taxon>
        <taxon>Craniata</taxon>
        <taxon>Vertebrata</taxon>
        <taxon>Euteleostomi</taxon>
        <taxon>Actinopterygii</taxon>
        <taxon>Neopterygii</taxon>
        <taxon>Teleostei</taxon>
        <taxon>Ostariophysi</taxon>
        <taxon>Cypriniformes</taxon>
        <taxon>Cyprinidae</taxon>
        <taxon>Labeoninae</taxon>
        <taxon>Labeonini</taxon>
        <taxon>Labeo</taxon>
    </lineage>
</organism>
<name>A0ABQ8LAN5_LABRO</name>
<dbReference type="Proteomes" id="UP000830375">
    <property type="component" value="Unassembled WGS sequence"/>
</dbReference>
<evidence type="ECO:0000259" key="1">
    <source>
        <dbReference type="Pfam" id="PF18701"/>
    </source>
</evidence>
<accession>A0ABQ8LAN5</accession>
<proteinExistence type="predicted"/>
<keyword evidence="2" id="KW-0808">Transferase</keyword>
<feature type="domain" description="DUF5641" evidence="1">
    <location>
        <begin position="117"/>
        <end position="195"/>
    </location>
</feature>
<dbReference type="InterPro" id="IPR036397">
    <property type="entry name" value="RNaseH_sf"/>
</dbReference>
<dbReference type="PANTHER" id="PTHR47331">
    <property type="entry name" value="PHD-TYPE DOMAIN-CONTAINING PROTEIN"/>
    <property type="match status" value="1"/>
</dbReference>
<dbReference type="GO" id="GO:0016757">
    <property type="term" value="F:glycosyltransferase activity"/>
    <property type="evidence" value="ECO:0007669"/>
    <property type="project" value="UniProtKB-KW"/>
</dbReference>
<reference evidence="2 3" key="1">
    <citation type="submission" date="2022-01" db="EMBL/GenBank/DDBJ databases">
        <title>A high-quality chromosome-level genome assembly of rohu carp, Labeo rohita.</title>
        <authorList>
            <person name="Arick M.A. II"/>
            <person name="Hsu C.-Y."/>
            <person name="Magbanua Z."/>
            <person name="Pechanova O."/>
            <person name="Grover C."/>
            <person name="Miller E."/>
            <person name="Thrash A."/>
            <person name="Ezzel L."/>
            <person name="Alam S."/>
            <person name="Benzie J."/>
            <person name="Hamilton M."/>
            <person name="Karsi A."/>
            <person name="Lawrence M.L."/>
            <person name="Peterson D.G."/>
        </authorList>
    </citation>
    <scope>NUCLEOTIDE SEQUENCE [LARGE SCALE GENOMIC DNA]</scope>
    <source>
        <strain evidence="3">BAU-BD-2019</strain>
        <tissue evidence="2">Blood</tissue>
    </source>
</reference>
<gene>
    <name evidence="2" type="ORF">H4Q32_029609</name>
</gene>
<dbReference type="Gene3D" id="3.30.420.10">
    <property type="entry name" value="Ribonuclease H-like superfamily/Ribonuclease H"/>
    <property type="match status" value="1"/>
</dbReference>
<evidence type="ECO:0000313" key="3">
    <source>
        <dbReference type="Proteomes" id="UP000830375"/>
    </source>
</evidence>
<comment type="caution">
    <text evidence="2">The sequence shown here is derived from an EMBL/GenBank/DDBJ whole genome shotgun (WGS) entry which is preliminary data.</text>
</comment>
<sequence>MDTERVTTFLSEKQCEFVMNAPHASHVGGVWERQIRTVRSVLNAILASHPGTLDDSCLRAFLYEAMTTVNSRPLTVDCLNDPKSLRPITPNHLLTLKSAITLPPPGKFVNEDVYARKRWRRVQFLAEQFWSRWRKEYLVNIAARQKWNVSKRNLEVDDVVMVKEENLPRSEWKLGRIQEVIFSGDGLVRRAKILLGAQCWQKLASQTTFPNLDSRCKASKW</sequence>